<evidence type="ECO:0008006" key="3">
    <source>
        <dbReference type="Google" id="ProtNLM"/>
    </source>
</evidence>
<keyword evidence="2" id="KW-1185">Reference proteome</keyword>
<gene>
    <name evidence="1" type="ORF">BES08_15535</name>
</gene>
<dbReference type="EMBL" id="CP017075">
    <property type="protein sequence ID" value="AOR78006.1"/>
    <property type="molecule type" value="Genomic_DNA"/>
</dbReference>
<sequence>MTFAAAALGLCATAARTLGWRPAEFWAATPAELAAALGLLSPGAPAGFDRDTLTKLMENDHG</sequence>
<dbReference type="Proteomes" id="UP000094626">
    <property type="component" value="Chromosome"/>
</dbReference>
<dbReference type="AlphaFoldDB" id="A0A1D8A7B3"/>
<dbReference type="Pfam" id="PF09550">
    <property type="entry name" value="Phage_TAC_6"/>
    <property type="match status" value="1"/>
</dbReference>
<reference evidence="2" key="1">
    <citation type="journal article" date="2017" name="J. Biotechnol.">
        <title>Complete genome sequence of Novosphingobium resinovorum SA1, a versatile xenobiotic-degrading bacterium capable of utilizing sulfanilic acid.</title>
        <authorList>
            <person name="Hegedus B."/>
            <person name="Kos P.B."/>
            <person name="Balint B."/>
            <person name="Maroti G."/>
            <person name="Gan H.M."/>
            <person name="Perei K."/>
            <person name="Rakhely G."/>
        </authorList>
    </citation>
    <scope>NUCLEOTIDE SEQUENCE [LARGE SCALE GENOMIC DNA]</scope>
    <source>
        <strain evidence="2">SA1</strain>
    </source>
</reference>
<accession>A0A1D8A7B3</accession>
<evidence type="ECO:0000313" key="2">
    <source>
        <dbReference type="Proteomes" id="UP000094626"/>
    </source>
</evidence>
<evidence type="ECO:0000313" key="1">
    <source>
        <dbReference type="EMBL" id="AOR78006.1"/>
    </source>
</evidence>
<protein>
    <recommendedName>
        <fullName evidence="3">Phage tail assembly chaperone</fullName>
    </recommendedName>
</protein>
<dbReference type="InterPro" id="IPR019056">
    <property type="entry name" value="Phage_TAC_6"/>
</dbReference>
<name>A0A1D8A7B3_9SPHN</name>
<organism evidence="1 2">
    <name type="scientific">Novosphingobium resinovorum</name>
    <dbReference type="NCBI Taxonomy" id="158500"/>
    <lineage>
        <taxon>Bacteria</taxon>
        <taxon>Pseudomonadati</taxon>
        <taxon>Pseudomonadota</taxon>
        <taxon>Alphaproteobacteria</taxon>
        <taxon>Sphingomonadales</taxon>
        <taxon>Sphingomonadaceae</taxon>
        <taxon>Novosphingobium</taxon>
    </lineage>
</organism>
<dbReference type="KEGG" id="nre:BES08_15535"/>
<proteinExistence type="predicted"/>
<dbReference type="RefSeq" id="WP_069708842.1">
    <property type="nucleotide sequence ID" value="NZ_CP017075.1"/>
</dbReference>